<evidence type="ECO:0000313" key="7">
    <source>
        <dbReference type="Proteomes" id="UP000887564"/>
    </source>
</evidence>
<keyword evidence="2" id="KW-0964">Secreted</keyword>
<evidence type="ECO:0000256" key="5">
    <source>
        <dbReference type="PROSITE-ProRule" id="PRU00500"/>
    </source>
</evidence>
<comment type="subcellular location">
    <subcellularLocation>
        <location evidence="1">Secreted</location>
    </subcellularLocation>
</comment>
<comment type="caution">
    <text evidence="5">Lacks conserved residue(s) required for the propagation of feature annotation.</text>
</comment>
<evidence type="ECO:0000313" key="8">
    <source>
        <dbReference type="WBParaSite" id="PEQ_0000006501-mRNA-1"/>
    </source>
</evidence>
<evidence type="ECO:0000256" key="3">
    <source>
        <dbReference type="ARBA" id="ARBA00022737"/>
    </source>
</evidence>
<keyword evidence="4 5" id="KW-1015">Disulfide bond</keyword>
<sequence length="68" mass="7725">MRKAISCEEGLKKRISLYDLVQCHRSSQFCWCVNPETGTPLQGMSKYNGKPNCSGKDARYGREIKGRL</sequence>
<accession>A0A914R0B8</accession>
<evidence type="ECO:0000256" key="1">
    <source>
        <dbReference type="ARBA" id="ARBA00004613"/>
    </source>
</evidence>
<evidence type="ECO:0000256" key="4">
    <source>
        <dbReference type="ARBA" id="ARBA00023157"/>
    </source>
</evidence>
<dbReference type="SUPFAM" id="SSF57610">
    <property type="entry name" value="Thyroglobulin type-1 domain"/>
    <property type="match status" value="1"/>
</dbReference>
<name>A0A914R0B8_PAREQ</name>
<dbReference type="AlphaFoldDB" id="A0A914R0B8"/>
<feature type="domain" description="Thyroglobulin type-1" evidence="6">
    <location>
        <begin position="1"/>
        <end position="53"/>
    </location>
</feature>
<keyword evidence="3" id="KW-0677">Repeat</keyword>
<dbReference type="InterPro" id="IPR036857">
    <property type="entry name" value="Thyroglobulin_1_sf"/>
</dbReference>
<dbReference type="Gene3D" id="4.10.800.10">
    <property type="entry name" value="Thyroglobulin type-1"/>
    <property type="match status" value="1"/>
</dbReference>
<dbReference type="WBParaSite" id="PEQ_0000006501-mRNA-1">
    <property type="protein sequence ID" value="PEQ_0000006501-mRNA-1"/>
    <property type="gene ID" value="PEQ_0000006501"/>
</dbReference>
<dbReference type="SMART" id="SM00211">
    <property type="entry name" value="TY"/>
    <property type="match status" value="1"/>
</dbReference>
<reference evidence="8" key="1">
    <citation type="submission" date="2022-11" db="UniProtKB">
        <authorList>
            <consortium name="WormBaseParasite"/>
        </authorList>
    </citation>
    <scope>IDENTIFICATION</scope>
</reference>
<feature type="disulfide bond" evidence="5">
    <location>
        <begin position="23"/>
        <end position="30"/>
    </location>
</feature>
<dbReference type="PANTHER" id="PTHR12352:SF3">
    <property type="entry name" value="NIDOGEN-2"/>
    <property type="match status" value="1"/>
</dbReference>
<dbReference type="InterPro" id="IPR000716">
    <property type="entry name" value="Thyroglobulin_1"/>
</dbReference>
<dbReference type="GO" id="GO:0005615">
    <property type="term" value="C:extracellular space"/>
    <property type="evidence" value="ECO:0007669"/>
    <property type="project" value="TreeGrafter"/>
</dbReference>
<dbReference type="Proteomes" id="UP000887564">
    <property type="component" value="Unplaced"/>
</dbReference>
<keyword evidence="7" id="KW-1185">Reference proteome</keyword>
<organism evidence="7 8">
    <name type="scientific">Parascaris equorum</name>
    <name type="common">Equine roundworm</name>
    <dbReference type="NCBI Taxonomy" id="6256"/>
    <lineage>
        <taxon>Eukaryota</taxon>
        <taxon>Metazoa</taxon>
        <taxon>Ecdysozoa</taxon>
        <taxon>Nematoda</taxon>
        <taxon>Chromadorea</taxon>
        <taxon>Rhabditida</taxon>
        <taxon>Spirurina</taxon>
        <taxon>Ascaridomorpha</taxon>
        <taxon>Ascaridoidea</taxon>
        <taxon>Ascarididae</taxon>
        <taxon>Parascaris</taxon>
    </lineage>
</organism>
<evidence type="ECO:0000256" key="2">
    <source>
        <dbReference type="ARBA" id="ARBA00022525"/>
    </source>
</evidence>
<dbReference type="InterPro" id="IPR051950">
    <property type="entry name" value="Dev_reg/Prot_inhib"/>
</dbReference>
<dbReference type="CDD" id="cd00191">
    <property type="entry name" value="TY"/>
    <property type="match status" value="1"/>
</dbReference>
<evidence type="ECO:0000259" key="6">
    <source>
        <dbReference type="PROSITE" id="PS51162"/>
    </source>
</evidence>
<dbReference type="Pfam" id="PF00086">
    <property type="entry name" value="Thyroglobulin_1"/>
    <property type="match status" value="1"/>
</dbReference>
<dbReference type="PANTHER" id="PTHR12352">
    <property type="entry name" value="SECRETED MODULAR CALCIUM-BINDING PROTEIN"/>
    <property type="match status" value="1"/>
</dbReference>
<dbReference type="PROSITE" id="PS51162">
    <property type="entry name" value="THYROGLOBULIN_1_2"/>
    <property type="match status" value="1"/>
</dbReference>
<protein>
    <submittedName>
        <fullName evidence="8">Thyroglobulin type-1 domain-containing protein</fullName>
    </submittedName>
</protein>
<proteinExistence type="predicted"/>